<dbReference type="Gene3D" id="1.10.287.180">
    <property type="entry name" value="Transcription elongation factor, GreA/GreB, N-terminal domain"/>
    <property type="match status" value="1"/>
</dbReference>
<dbReference type="AlphaFoldDB" id="A0A1W1VG32"/>
<dbReference type="NCBIfam" id="TIGR01462">
    <property type="entry name" value="greA"/>
    <property type="match status" value="1"/>
</dbReference>
<dbReference type="EMBL" id="FWWU01000009">
    <property type="protein sequence ID" value="SMB92337.1"/>
    <property type="molecule type" value="Genomic_DNA"/>
</dbReference>
<dbReference type="HAMAP" id="MF_00105">
    <property type="entry name" value="GreA_GreB"/>
    <property type="match status" value="1"/>
</dbReference>
<dbReference type="PIRSF" id="PIRSF006092">
    <property type="entry name" value="GreA_GreB"/>
    <property type="match status" value="1"/>
</dbReference>
<evidence type="ECO:0000256" key="2">
    <source>
        <dbReference type="ARBA" id="ARBA00013729"/>
    </source>
</evidence>
<dbReference type="Gene3D" id="3.10.50.30">
    <property type="entry name" value="Transcription elongation factor, GreA/GreB, C-terminal domain"/>
    <property type="match status" value="1"/>
</dbReference>
<keyword evidence="12" id="KW-0648">Protein biosynthesis</keyword>
<comment type="function">
    <text evidence="6 8 9">Necessary for efficient RNA polymerase transcription elongation past template-encoded arresting sites. The arresting sites in DNA have the property of trapping a certain fraction of elongating RNA polymerases that pass through, resulting in locked ternary complexes. Cleavage of the nascent transcript by cleavage factors such as GreA or GreB allows the resumption of elongation from the new 3'terminus. GreA releases sequences of 2 to 3 nucleotides.</text>
</comment>
<evidence type="ECO:0000256" key="3">
    <source>
        <dbReference type="ARBA" id="ARBA00023015"/>
    </source>
</evidence>
<name>A0A1W1VG32_9DEIO</name>
<dbReference type="PANTHER" id="PTHR30437">
    <property type="entry name" value="TRANSCRIPTION ELONGATION FACTOR GREA"/>
    <property type="match status" value="1"/>
</dbReference>
<feature type="coiled-coil region" evidence="8">
    <location>
        <begin position="50"/>
        <end position="77"/>
    </location>
</feature>
<dbReference type="InterPro" id="IPR022691">
    <property type="entry name" value="Tscrpt_elong_fac_GreA/B_N"/>
</dbReference>
<evidence type="ECO:0000256" key="4">
    <source>
        <dbReference type="ARBA" id="ARBA00023125"/>
    </source>
</evidence>
<evidence type="ECO:0000256" key="1">
    <source>
        <dbReference type="ARBA" id="ARBA00008213"/>
    </source>
</evidence>
<organism evidence="12 13">
    <name type="scientific">Deinococcus hopiensis KR-140</name>
    <dbReference type="NCBI Taxonomy" id="695939"/>
    <lineage>
        <taxon>Bacteria</taxon>
        <taxon>Thermotogati</taxon>
        <taxon>Deinococcota</taxon>
        <taxon>Deinococci</taxon>
        <taxon>Deinococcales</taxon>
        <taxon>Deinococcaceae</taxon>
        <taxon>Deinococcus</taxon>
    </lineage>
</organism>
<accession>A0A1W1VG32</accession>
<keyword evidence="8" id="KW-0175">Coiled coil</keyword>
<dbReference type="InterPro" id="IPR036953">
    <property type="entry name" value="GreA/GreB_C_sf"/>
</dbReference>
<evidence type="ECO:0000259" key="11">
    <source>
        <dbReference type="Pfam" id="PF03449"/>
    </source>
</evidence>
<dbReference type="InterPro" id="IPR001437">
    <property type="entry name" value="Tscrpt_elong_fac_GreA/B_C"/>
</dbReference>
<evidence type="ECO:0000313" key="12">
    <source>
        <dbReference type="EMBL" id="SMB92337.1"/>
    </source>
</evidence>
<dbReference type="InterPro" id="IPR023459">
    <property type="entry name" value="Tscrpt_elong_fac_GreA/B_fam"/>
</dbReference>
<evidence type="ECO:0000259" key="10">
    <source>
        <dbReference type="Pfam" id="PF01272"/>
    </source>
</evidence>
<dbReference type="InterPro" id="IPR006359">
    <property type="entry name" value="Tscrpt_elong_fac_GreA"/>
</dbReference>
<dbReference type="GO" id="GO:0070063">
    <property type="term" value="F:RNA polymerase binding"/>
    <property type="evidence" value="ECO:0007669"/>
    <property type="project" value="InterPro"/>
</dbReference>
<dbReference type="GO" id="GO:0032784">
    <property type="term" value="P:regulation of DNA-templated transcription elongation"/>
    <property type="evidence" value="ECO:0007669"/>
    <property type="project" value="UniProtKB-UniRule"/>
</dbReference>
<dbReference type="SUPFAM" id="SSF46557">
    <property type="entry name" value="GreA transcript cleavage protein, N-terminal domain"/>
    <property type="match status" value="1"/>
</dbReference>
<feature type="domain" description="Transcription elongation factor GreA/GreB C-terminal" evidence="10">
    <location>
        <begin position="83"/>
        <end position="156"/>
    </location>
</feature>
<evidence type="ECO:0000256" key="9">
    <source>
        <dbReference type="RuleBase" id="RU000556"/>
    </source>
</evidence>
<keyword evidence="4 8" id="KW-0238">DNA-binding</keyword>
<evidence type="ECO:0000256" key="7">
    <source>
        <dbReference type="ARBA" id="ARBA00030776"/>
    </source>
</evidence>
<gene>
    <name evidence="8" type="primary">greA</name>
    <name evidence="12" type="ORF">SAMN00790413_01530</name>
</gene>
<dbReference type="Proteomes" id="UP000192582">
    <property type="component" value="Unassembled WGS sequence"/>
</dbReference>
<dbReference type="RefSeq" id="WP_084048972.1">
    <property type="nucleotide sequence ID" value="NZ_FWWU01000009.1"/>
</dbReference>
<evidence type="ECO:0000313" key="13">
    <source>
        <dbReference type="Proteomes" id="UP000192582"/>
    </source>
</evidence>
<keyword evidence="13" id="KW-1185">Reference proteome</keyword>
<evidence type="ECO:0000256" key="6">
    <source>
        <dbReference type="ARBA" id="ARBA00024916"/>
    </source>
</evidence>
<reference evidence="12 13" key="1">
    <citation type="submission" date="2017-04" db="EMBL/GenBank/DDBJ databases">
        <authorList>
            <person name="Afonso C.L."/>
            <person name="Miller P.J."/>
            <person name="Scott M.A."/>
            <person name="Spackman E."/>
            <person name="Goraichik I."/>
            <person name="Dimitrov K.M."/>
            <person name="Suarez D.L."/>
            <person name="Swayne D.E."/>
        </authorList>
    </citation>
    <scope>NUCLEOTIDE SEQUENCE [LARGE SCALE GENOMIC DNA]</scope>
    <source>
        <strain evidence="12 13">KR-140</strain>
    </source>
</reference>
<proteinExistence type="inferred from homology"/>
<dbReference type="GO" id="GO:0006354">
    <property type="term" value="P:DNA-templated transcription elongation"/>
    <property type="evidence" value="ECO:0007669"/>
    <property type="project" value="TreeGrafter"/>
</dbReference>
<evidence type="ECO:0000256" key="8">
    <source>
        <dbReference type="HAMAP-Rule" id="MF_00105"/>
    </source>
</evidence>
<dbReference type="STRING" id="695939.SAMN00790413_01530"/>
<protein>
    <recommendedName>
        <fullName evidence="2 8">Transcription elongation factor GreA</fullName>
    </recommendedName>
    <alternativeName>
        <fullName evidence="7 8">Transcript cleavage factor GreA</fullName>
    </alternativeName>
</protein>
<evidence type="ECO:0000256" key="5">
    <source>
        <dbReference type="ARBA" id="ARBA00023163"/>
    </source>
</evidence>
<feature type="domain" description="Transcription elongation factor GreA/GreB N-terminal" evidence="11">
    <location>
        <begin position="6"/>
        <end position="76"/>
    </location>
</feature>
<comment type="similarity">
    <text evidence="1 8 9">Belongs to the GreA/GreB family.</text>
</comment>
<keyword evidence="12" id="KW-0251">Elongation factor</keyword>
<dbReference type="InterPro" id="IPR036805">
    <property type="entry name" value="Tscrpt_elong_fac_GreA/B_N_sf"/>
</dbReference>
<dbReference type="Pfam" id="PF03449">
    <property type="entry name" value="GreA_GreB_N"/>
    <property type="match status" value="1"/>
</dbReference>
<dbReference type="Pfam" id="PF01272">
    <property type="entry name" value="GreA_GreB"/>
    <property type="match status" value="1"/>
</dbReference>
<sequence length="157" mass="17233">MTKTRITMTQRGYDKLKETLEYLKTVRREQISDYMGSAIADGDLRESAAYDEARMQQSENESRIVELEDQLERAQIIPEDASGGIGLGARVVIQAVDGGEPRTFELVGTYEVDVLKGKVSDASPIGQALAGKREGDLVLVPSPRGPKKFKVLEVAYG</sequence>
<dbReference type="OrthoDB" id="9808774at2"/>
<dbReference type="FunFam" id="1.10.287.180:FF:000001">
    <property type="entry name" value="Transcription elongation factor GreA"/>
    <property type="match status" value="1"/>
</dbReference>
<dbReference type="InterPro" id="IPR028624">
    <property type="entry name" value="Tscrpt_elong_fac_GreA/B"/>
</dbReference>
<dbReference type="GO" id="GO:0003746">
    <property type="term" value="F:translation elongation factor activity"/>
    <property type="evidence" value="ECO:0007669"/>
    <property type="project" value="UniProtKB-KW"/>
</dbReference>
<dbReference type="GO" id="GO:0003677">
    <property type="term" value="F:DNA binding"/>
    <property type="evidence" value="ECO:0007669"/>
    <property type="project" value="UniProtKB-UniRule"/>
</dbReference>
<keyword evidence="3 8" id="KW-0805">Transcription regulation</keyword>
<keyword evidence="5 8" id="KW-0804">Transcription</keyword>
<dbReference type="PANTHER" id="PTHR30437:SF4">
    <property type="entry name" value="TRANSCRIPTION ELONGATION FACTOR GREA"/>
    <property type="match status" value="1"/>
</dbReference>
<dbReference type="SUPFAM" id="SSF54534">
    <property type="entry name" value="FKBP-like"/>
    <property type="match status" value="1"/>
</dbReference>